<proteinExistence type="predicted"/>
<dbReference type="InterPro" id="IPR000843">
    <property type="entry name" value="HTH_LacI"/>
</dbReference>
<evidence type="ECO:0000256" key="3">
    <source>
        <dbReference type="ARBA" id="ARBA00023163"/>
    </source>
</evidence>
<dbReference type="Pfam" id="PF13377">
    <property type="entry name" value="Peripla_BP_3"/>
    <property type="match status" value="1"/>
</dbReference>
<dbReference type="Gene3D" id="3.40.50.2300">
    <property type="match status" value="1"/>
</dbReference>
<dbReference type="GO" id="GO:0000976">
    <property type="term" value="F:transcription cis-regulatory region binding"/>
    <property type="evidence" value="ECO:0007669"/>
    <property type="project" value="TreeGrafter"/>
</dbReference>
<gene>
    <name evidence="5" type="primary">degA_3</name>
    <name evidence="5" type="ORF">NCTC9935_00351</name>
</gene>
<dbReference type="PANTHER" id="PTHR30146">
    <property type="entry name" value="LACI-RELATED TRANSCRIPTIONAL REPRESSOR"/>
    <property type="match status" value="1"/>
</dbReference>
<dbReference type="GO" id="GO:0003700">
    <property type="term" value="F:DNA-binding transcription factor activity"/>
    <property type="evidence" value="ECO:0007669"/>
    <property type="project" value="TreeGrafter"/>
</dbReference>
<dbReference type="PANTHER" id="PTHR30146:SF149">
    <property type="entry name" value="HTH-TYPE TRANSCRIPTIONAL REGULATOR EBGR"/>
    <property type="match status" value="1"/>
</dbReference>
<evidence type="ECO:0000313" key="6">
    <source>
        <dbReference type="Proteomes" id="UP000250192"/>
    </source>
</evidence>
<evidence type="ECO:0000256" key="1">
    <source>
        <dbReference type="ARBA" id="ARBA00023015"/>
    </source>
</evidence>
<reference evidence="5 6" key="1">
    <citation type="submission" date="2018-06" db="EMBL/GenBank/DDBJ databases">
        <authorList>
            <consortium name="Pathogen Informatics"/>
            <person name="Doyle S."/>
        </authorList>
    </citation>
    <scope>NUCLEOTIDE SEQUENCE [LARGE SCALE GENOMIC DNA]</scope>
    <source>
        <strain evidence="5 6">NCTC9935</strain>
    </source>
</reference>
<dbReference type="InterPro" id="IPR028082">
    <property type="entry name" value="Peripla_BP_I"/>
</dbReference>
<dbReference type="InterPro" id="IPR046335">
    <property type="entry name" value="LacI/GalR-like_sensor"/>
</dbReference>
<dbReference type="SUPFAM" id="SSF53822">
    <property type="entry name" value="Periplasmic binding protein-like I"/>
    <property type="match status" value="1"/>
</dbReference>
<name>A0A2X0TY41_9ACTO</name>
<evidence type="ECO:0000259" key="4">
    <source>
        <dbReference type="PROSITE" id="PS50932"/>
    </source>
</evidence>
<dbReference type="EMBL" id="UAPR01000001">
    <property type="protein sequence ID" value="SPT54803.1"/>
    <property type="molecule type" value="Genomic_DNA"/>
</dbReference>
<organism evidence="5 6">
    <name type="scientific">Schaalia odontolytica</name>
    <dbReference type="NCBI Taxonomy" id="1660"/>
    <lineage>
        <taxon>Bacteria</taxon>
        <taxon>Bacillati</taxon>
        <taxon>Actinomycetota</taxon>
        <taxon>Actinomycetes</taxon>
        <taxon>Actinomycetales</taxon>
        <taxon>Actinomycetaceae</taxon>
        <taxon>Schaalia</taxon>
    </lineage>
</organism>
<sequence length="341" mass="37319">MVNLGDIAKATGYSKATVSRVLSGDPSFTAKESTRHRVIQVANELGYALRSSRSGIPQMMAVLENFDATHGPQDTYFADVRDALRERAVENMMSLSFFSDVDSLVEAGDDFAGFVSLGPAPIAREDLQRLHEALAHGVFIDINPAPTLFHSVRPDLQQTVIEAIYALREQGRERIAFIGGEGHMMGSHVFARDPRTFAFDEWARLLGMPTDGHVYASGPFTVDNGRDQAEALLDAHAEAMPDAILVAADPLAVGVIQALVARGVRIPDEVAVLSIDNLEVCQYTAPTLSSYAIERSELAETALMLLSDAIVGRFRHKHHVLLSTHLVPRQSFIPLEDTPRY</sequence>
<evidence type="ECO:0000256" key="2">
    <source>
        <dbReference type="ARBA" id="ARBA00023125"/>
    </source>
</evidence>
<dbReference type="GeneID" id="93757413"/>
<dbReference type="Proteomes" id="UP000250192">
    <property type="component" value="Unassembled WGS sequence"/>
</dbReference>
<feature type="domain" description="HTH lacI-type" evidence="4">
    <location>
        <begin position="2"/>
        <end position="58"/>
    </location>
</feature>
<dbReference type="CDD" id="cd01392">
    <property type="entry name" value="HTH_LacI"/>
    <property type="match status" value="1"/>
</dbReference>
<keyword evidence="2" id="KW-0238">DNA-binding</keyword>
<dbReference type="RefSeq" id="WP_111822930.1">
    <property type="nucleotide sequence ID" value="NZ_CBDERX010000072.1"/>
</dbReference>
<keyword evidence="1" id="KW-0805">Transcription regulation</keyword>
<dbReference type="InterPro" id="IPR010982">
    <property type="entry name" value="Lambda_DNA-bd_dom_sf"/>
</dbReference>
<protein>
    <submittedName>
        <fullName evidence="5">Degradation activator</fullName>
    </submittedName>
</protein>
<keyword evidence="3" id="KW-0804">Transcription</keyword>
<dbReference type="Gene3D" id="1.10.260.40">
    <property type="entry name" value="lambda repressor-like DNA-binding domains"/>
    <property type="match status" value="1"/>
</dbReference>
<dbReference type="OrthoDB" id="37081at2"/>
<evidence type="ECO:0000313" key="5">
    <source>
        <dbReference type="EMBL" id="SPT54803.1"/>
    </source>
</evidence>
<keyword evidence="6" id="KW-1185">Reference proteome</keyword>
<dbReference type="SMART" id="SM00354">
    <property type="entry name" value="HTH_LACI"/>
    <property type="match status" value="1"/>
</dbReference>
<dbReference type="PROSITE" id="PS50932">
    <property type="entry name" value="HTH_LACI_2"/>
    <property type="match status" value="1"/>
</dbReference>
<dbReference type="AlphaFoldDB" id="A0A2X0TY41"/>
<accession>A0A2X0TY41</accession>
<dbReference type="SUPFAM" id="SSF47413">
    <property type="entry name" value="lambda repressor-like DNA-binding domains"/>
    <property type="match status" value="1"/>
</dbReference>
<dbReference type="Pfam" id="PF00356">
    <property type="entry name" value="LacI"/>
    <property type="match status" value="1"/>
</dbReference>